<keyword evidence="4" id="KW-1185">Reference proteome</keyword>
<dbReference type="Proteomes" id="UP000683559">
    <property type="component" value="Chromosome"/>
</dbReference>
<sequence length="221" mass="24728">MRLIDCFMPLLARVVEFRDGQPHRKADYAQIKDEIRELLAQSEALSQGAGCDPDHFDQARFIVCAWVDETLLSSPWPDRQLWQHEQLQRVFYGTTDAGVEAFDRLEAPGLPSEVHEVYCICLALGFRGRYVGEQGDYLLEQVRGAHLKRFLGGADTVPVLDGLTLFPDSFPFHPAAEIQAPPPAFAITPWSAVLAAAPIILFGVMYLVYRYVLNGLVVPNL</sequence>
<dbReference type="PANTHER" id="PTHR38033">
    <property type="entry name" value="MEMBRANE PROTEIN-RELATED"/>
    <property type="match status" value="1"/>
</dbReference>
<dbReference type="PANTHER" id="PTHR38033:SF1">
    <property type="entry name" value="DOTU FAMILY TYPE IV_VI SECRETION SYSTEM PROTEIN"/>
    <property type="match status" value="1"/>
</dbReference>
<evidence type="ECO:0000313" key="3">
    <source>
        <dbReference type="EMBL" id="QXE92849.1"/>
    </source>
</evidence>
<reference evidence="3 4" key="1">
    <citation type="submission" date="2021-06" db="EMBL/GenBank/DDBJ databases">
        <title>Gemonas diversity in paddy soil.</title>
        <authorList>
            <person name="Liu G."/>
        </authorList>
    </citation>
    <scope>NUCLEOTIDE SEQUENCE [LARGE SCALE GENOMIC DNA]</scope>
    <source>
        <strain evidence="3 4">RG2</strain>
    </source>
</reference>
<dbReference type="InterPro" id="IPR017732">
    <property type="entry name" value="T4/T6SS_DotU"/>
</dbReference>
<evidence type="ECO:0000256" key="1">
    <source>
        <dbReference type="SAM" id="Phobius"/>
    </source>
</evidence>
<dbReference type="NCBIfam" id="TIGR03349">
    <property type="entry name" value="IV_VI_DotU"/>
    <property type="match status" value="1"/>
</dbReference>
<organism evidence="3 4">
    <name type="scientific">Geomonas subterranea</name>
    <dbReference type="NCBI Taxonomy" id="2847989"/>
    <lineage>
        <taxon>Bacteria</taxon>
        <taxon>Pseudomonadati</taxon>
        <taxon>Thermodesulfobacteriota</taxon>
        <taxon>Desulfuromonadia</taxon>
        <taxon>Geobacterales</taxon>
        <taxon>Geobacteraceae</taxon>
        <taxon>Geomonas</taxon>
    </lineage>
</organism>
<dbReference type="EMBL" id="CP077683">
    <property type="protein sequence ID" value="QXE92849.1"/>
    <property type="molecule type" value="Genomic_DNA"/>
</dbReference>
<keyword evidence="1" id="KW-0812">Transmembrane</keyword>
<gene>
    <name evidence="3" type="ORF">KP001_10165</name>
</gene>
<keyword evidence="1" id="KW-1133">Transmembrane helix</keyword>
<protein>
    <submittedName>
        <fullName evidence="3">DotU family type IV/VI secretion system protein</fullName>
    </submittedName>
</protein>
<dbReference type="Pfam" id="PF09850">
    <property type="entry name" value="DotU"/>
    <property type="match status" value="1"/>
</dbReference>
<proteinExistence type="predicted"/>
<feature type="transmembrane region" description="Helical" evidence="1">
    <location>
        <begin position="190"/>
        <end position="209"/>
    </location>
</feature>
<feature type="domain" description="Type IV / VI secretion system DotU" evidence="2">
    <location>
        <begin position="3"/>
        <end position="211"/>
    </location>
</feature>
<keyword evidence="1" id="KW-0472">Membrane</keyword>
<accession>A0ABX8LQH6</accession>
<dbReference type="RefSeq" id="WP_217289392.1">
    <property type="nucleotide sequence ID" value="NZ_CP077683.1"/>
</dbReference>
<name>A0ABX8LQH6_9BACT</name>
<evidence type="ECO:0000259" key="2">
    <source>
        <dbReference type="Pfam" id="PF09850"/>
    </source>
</evidence>
<evidence type="ECO:0000313" key="4">
    <source>
        <dbReference type="Proteomes" id="UP000683559"/>
    </source>
</evidence>